<evidence type="ECO:0000256" key="1">
    <source>
        <dbReference type="ARBA" id="ARBA00009048"/>
    </source>
</evidence>
<proteinExistence type="inferred from homology"/>
<evidence type="ECO:0008006" key="7">
    <source>
        <dbReference type="Google" id="ProtNLM"/>
    </source>
</evidence>
<dbReference type="GO" id="GO:0071277">
    <property type="term" value="P:cellular response to calcium ion"/>
    <property type="evidence" value="ECO:0007669"/>
    <property type="project" value="TreeGrafter"/>
</dbReference>
<evidence type="ECO:0000259" key="3">
    <source>
        <dbReference type="PROSITE" id="PS50004"/>
    </source>
</evidence>
<evidence type="ECO:0000256" key="2">
    <source>
        <dbReference type="ARBA" id="ARBA00022737"/>
    </source>
</evidence>
<dbReference type="Gene3D" id="2.60.40.150">
    <property type="entry name" value="C2 domain"/>
    <property type="match status" value="2"/>
</dbReference>
<dbReference type="InterPro" id="IPR037768">
    <property type="entry name" value="C2B_Copine"/>
</dbReference>
<keyword evidence="6" id="KW-1185">Reference proteome</keyword>
<dbReference type="SUPFAM" id="SSF49562">
    <property type="entry name" value="C2 domain (Calcium/lipid-binding domain, CaLB)"/>
    <property type="match status" value="2"/>
</dbReference>
<dbReference type="OMA" id="KEQATMQ"/>
<dbReference type="Pfam" id="PF07002">
    <property type="entry name" value="Copine"/>
    <property type="match status" value="1"/>
</dbReference>
<organism evidence="5 6">
    <name type="scientific">Naegleria fowleri</name>
    <name type="common">Brain eating amoeba</name>
    <dbReference type="NCBI Taxonomy" id="5763"/>
    <lineage>
        <taxon>Eukaryota</taxon>
        <taxon>Discoba</taxon>
        <taxon>Heterolobosea</taxon>
        <taxon>Tetramitia</taxon>
        <taxon>Eutetramitia</taxon>
        <taxon>Vahlkampfiidae</taxon>
        <taxon>Naegleria</taxon>
    </lineage>
</organism>
<dbReference type="PANTHER" id="PTHR10857">
    <property type="entry name" value="COPINE"/>
    <property type="match status" value="1"/>
</dbReference>
<evidence type="ECO:0000259" key="4">
    <source>
        <dbReference type="PROSITE" id="PS50234"/>
    </source>
</evidence>
<sequence length="555" mass="61921">MYNPNLVSSVQNQMAGLSLGSNPALETKVELYISCNNLKNKDLLSKSDPCCVVKMGERQLNGDYHWQDLGRTEVQKDNLSPKFTKTFIVTYKFEEIQPLKFLLYDIDNSTIDLSDDDFLGSCEVKLSEIVCGPGGSITKTLICNHGNGGTITIRSEQKSKVKDLLVTLELDGKDLAKKDLFGKSDPYFILSKMMGNDYVDIYKSETIMNNLNPHWKGFTLPLQKLCNGNENLPLKLQVFDWDKHSDPDFIGSVDFTFQQLKQAETNRTALNVIDDGSYTKKKKPPKTTGKISVRKITFTEPEEEYTFLDYLAGGLEISLLVSIDFTASNGNPNDPNSLHAGGKFNEYEMAIKAIGDILAYYDSDKLFPAFGFGAKMPNGQVSHCFALNGNPSNPNSVGVDGILRDYRQALNTVELYGPTNFAPTIQTAISLASQASIELSQQNQKYLILLIITDGVITDMPDTVKAIISASRYPLSVVIVGVGSADFSSMETLDGDDKRLQYGSEVAFRDIVQFVPFRKYNSQNYINLARETLKEVPQQVCEYMKHMKIKPNKRV</sequence>
<dbReference type="InterPro" id="IPR002035">
    <property type="entry name" value="VWF_A"/>
</dbReference>
<feature type="domain" description="C2" evidence="3">
    <location>
        <begin position="145"/>
        <end position="270"/>
    </location>
</feature>
<comment type="caution">
    <text evidence="5">The sequence shown here is derived from an EMBL/GenBank/DDBJ whole genome shotgun (WGS) entry which is preliminary data.</text>
</comment>
<keyword evidence="2" id="KW-0677">Repeat</keyword>
<dbReference type="VEuPathDB" id="AmoebaDB:FDP41_001501"/>
<dbReference type="PROSITE" id="PS50004">
    <property type="entry name" value="C2"/>
    <property type="match status" value="2"/>
</dbReference>
<dbReference type="InterPro" id="IPR000008">
    <property type="entry name" value="C2_dom"/>
</dbReference>
<dbReference type="FunFam" id="2.60.40.150:FF:000099">
    <property type="entry name" value="Copine 3"/>
    <property type="match status" value="1"/>
</dbReference>
<dbReference type="InterPro" id="IPR045052">
    <property type="entry name" value="Copine"/>
</dbReference>
<dbReference type="RefSeq" id="XP_044563871.1">
    <property type="nucleotide sequence ID" value="XM_044704593.1"/>
</dbReference>
<dbReference type="SMART" id="SM00327">
    <property type="entry name" value="VWA"/>
    <property type="match status" value="1"/>
</dbReference>
<protein>
    <recommendedName>
        <fullName evidence="7">C2 domain-containing protein</fullName>
    </recommendedName>
</protein>
<dbReference type="InterPro" id="IPR036465">
    <property type="entry name" value="vWFA_dom_sf"/>
</dbReference>
<dbReference type="CDD" id="cd04048">
    <property type="entry name" value="C2A_Copine"/>
    <property type="match status" value="1"/>
</dbReference>
<name>A0A6A5BZS1_NAEFO</name>
<dbReference type="EMBL" id="VFQX01000027">
    <property type="protein sequence ID" value="KAF0979158.1"/>
    <property type="molecule type" value="Genomic_DNA"/>
</dbReference>
<dbReference type="InterPro" id="IPR010734">
    <property type="entry name" value="Copine_C"/>
</dbReference>
<evidence type="ECO:0000313" key="6">
    <source>
        <dbReference type="Proteomes" id="UP000444721"/>
    </source>
</evidence>
<gene>
    <name evidence="5" type="ORF">FDP41_001501</name>
</gene>
<dbReference type="Gene3D" id="3.40.50.410">
    <property type="entry name" value="von Willebrand factor, type A domain"/>
    <property type="match status" value="1"/>
</dbReference>
<dbReference type="InterPro" id="IPR035892">
    <property type="entry name" value="C2_domain_sf"/>
</dbReference>
<dbReference type="SMART" id="SM00239">
    <property type="entry name" value="C2"/>
    <property type="match status" value="2"/>
</dbReference>
<dbReference type="Proteomes" id="UP000444721">
    <property type="component" value="Unassembled WGS sequence"/>
</dbReference>
<dbReference type="GO" id="GO:0005886">
    <property type="term" value="C:plasma membrane"/>
    <property type="evidence" value="ECO:0007669"/>
    <property type="project" value="TreeGrafter"/>
</dbReference>
<dbReference type="VEuPathDB" id="AmoebaDB:NF0108920"/>
<dbReference type="SUPFAM" id="SSF53300">
    <property type="entry name" value="vWA-like"/>
    <property type="match status" value="1"/>
</dbReference>
<dbReference type="PROSITE" id="PS50234">
    <property type="entry name" value="VWFA"/>
    <property type="match status" value="1"/>
</dbReference>
<accession>A0A6A5BZS1</accession>
<reference evidence="5 6" key="1">
    <citation type="journal article" date="2019" name="Sci. Rep.">
        <title>Nanopore sequencing improves the draft genome of the human pathogenic amoeba Naegleria fowleri.</title>
        <authorList>
            <person name="Liechti N."/>
            <person name="Schurch N."/>
            <person name="Bruggmann R."/>
            <person name="Wittwer M."/>
        </authorList>
    </citation>
    <scope>NUCLEOTIDE SEQUENCE [LARGE SCALE GENOMIC DNA]</scope>
    <source>
        <strain evidence="5 6">ATCC 30894</strain>
    </source>
</reference>
<dbReference type="VEuPathDB" id="AmoebaDB:NfTy_053340"/>
<dbReference type="PANTHER" id="PTHR10857:SF106">
    <property type="entry name" value="C2 DOMAIN-CONTAINING PROTEIN"/>
    <property type="match status" value="1"/>
</dbReference>
<dbReference type="Pfam" id="PF00168">
    <property type="entry name" value="C2"/>
    <property type="match status" value="2"/>
</dbReference>
<dbReference type="OrthoDB" id="5855668at2759"/>
<feature type="domain" description="C2" evidence="3">
    <location>
        <begin position="8"/>
        <end position="141"/>
    </location>
</feature>
<dbReference type="GO" id="GO:0005544">
    <property type="term" value="F:calcium-dependent phospholipid binding"/>
    <property type="evidence" value="ECO:0007669"/>
    <property type="project" value="InterPro"/>
</dbReference>
<feature type="domain" description="VWFA" evidence="4">
    <location>
        <begin position="318"/>
        <end position="536"/>
    </location>
</feature>
<comment type="similarity">
    <text evidence="1">Belongs to the copine family.</text>
</comment>
<dbReference type="CDD" id="cd04047">
    <property type="entry name" value="C2B_Copine"/>
    <property type="match status" value="1"/>
</dbReference>
<dbReference type="GeneID" id="68108719"/>
<dbReference type="AlphaFoldDB" id="A0A6A5BZS1"/>
<evidence type="ECO:0000313" key="5">
    <source>
        <dbReference type="EMBL" id="KAF0979158.1"/>
    </source>
</evidence>